<evidence type="ECO:0000313" key="2">
    <source>
        <dbReference type="EMBL" id="KAG8199132.1"/>
    </source>
</evidence>
<feature type="region of interest" description="Disordered" evidence="1">
    <location>
        <begin position="1"/>
        <end position="21"/>
    </location>
</feature>
<dbReference type="AlphaFoldDB" id="A0AAV6VR14"/>
<evidence type="ECO:0000256" key="1">
    <source>
        <dbReference type="SAM" id="MobiDB-lite"/>
    </source>
</evidence>
<comment type="caution">
    <text evidence="2">The sequence shown here is derived from an EMBL/GenBank/DDBJ whole genome shotgun (WGS) entry which is preliminary data.</text>
</comment>
<keyword evidence="3" id="KW-1185">Reference proteome</keyword>
<protein>
    <submittedName>
        <fullName evidence="2">Uncharacterized protein</fullName>
    </submittedName>
</protein>
<dbReference type="EMBL" id="JAFNEN010000030">
    <property type="protein sequence ID" value="KAG8199132.1"/>
    <property type="molecule type" value="Genomic_DNA"/>
</dbReference>
<proteinExistence type="predicted"/>
<evidence type="ECO:0000313" key="3">
    <source>
        <dbReference type="Proteomes" id="UP000827092"/>
    </source>
</evidence>
<reference evidence="2 3" key="1">
    <citation type="journal article" date="2022" name="Nat. Ecol. Evol.">
        <title>A masculinizing supergene underlies an exaggerated male reproductive morph in a spider.</title>
        <authorList>
            <person name="Hendrickx F."/>
            <person name="De Corte Z."/>
            <person name="Sonet G."/>
            <person name="Van Belleghem S.M."/>
            <person name="Kostlbacher S."/>
            <person name="Vangestel C."/>
        </authorList>
    </citation>
    <scope>NUCLEOTIDE SEQUENCE [LARGE SCALE GENOMIC DNA]</scope>
    <source>
        <strain evidence="2">W744_W776</strain>
    </source>
</reference>
<gene>
    <name evidence="2" type="ORF">JTE90_015968</name>
</gene>
<name>A0AAV6VR14_9ARAC</name>
<dbReference type="Proteomes" id="UP000827092">
    <property type="component" value="Unassembled WGS sequence"/>
</dbReference>
<organism evidence="2 3">
    <name type="scientific">Oedothorax gibbosus</name>
    <dbReference type="NCBI Taxonomy" id="931172"/>
    <lineage>
        <taxon>Eukaryota</taxon>
        <taxon>Metazoa</taxon>
        <taxon>Ecdysozoa</taxon>
        <taxon>Arthropoda</taxon>
        <taxon>Chelicerata</taxon>
        <taxon>Arachnida</taxon>
        <taxon>Araneae</taxon>
        <taxon>Araneomorphae</taxon>
        <taxon>Entelegynae</taxon>
        <taxon>Araneoidea</taxon>
        <taxon>Linyphiidae</taxon>
        <taxon>Erigoninae</taxon>
        <taxon>Oedothorax</taxon>
    </lineage>
</organism>
<accession>A0AAV6VR14</accession>
<sequence>MSHEKATLSPTSKFKFPPSPHNTNSMEHTKCEFHVGFFSSPKNSIPVCRGVQLLSKCDRKLSGTPGCFVGG</sequence>